<dbReference type="InterPro" id="IPR015197">
    <property type="entry name" value="PngaseF_C"/>
</dbReference>
<dbReference type="InterPro" id="IPR014784">
    <property type="entry name" value="Cu2_ascorb_mOase-like_C"/>
</dbReference>
<dbReference type="RefSeq" id="WP_376858800.1">
    <property type="nucleotide sequence ID" value="NZ_JBHSLA010000001.1"/>
</dbReference>
<dbReference type="SMART" id="SM01290">
    <property type="entry name" value="N-glycanase_N"/>
    <property type="match status" value="1"/>
</dbReference>
<proteinExistence type="predicted"/>
<evidence type="ECO:0000313" key="4">
    <source>
        <dbReference type="Proteomes" id="UP001596162"/>
    </source>
</evidence>
<sequence length="398" mass="45556">MKLRYLPLFFLLIVACQKPLKPIGDKEITVFKDTHLYFDMAFKNDSIQPTDSIIRLDAGRVLLKKVTLPDYQKQASVSVKMTLTSNGDPWDKSGSLFVIPTTSDLNLLDFESETLTKEQFLNEAPGIVSKKIDDKLYEPNIELLRFMTPFGVGFYNDNERVAALKPVYIPIWENNVQWEQDITQLLPVLENEVYIGVFIDTWTKEGYKLSVSLDFDEIDIPNHIKKEHDVISVVNTSKYAGAQQFYDAFHKGDLHVDLPVNETLKNAKLYYITTGHGGHAEGDEFTKKENIISFNGKVVKQFVPWRDDCASFRRFNPTSGVWTEKTTWKGEDIEERIASSDYSRSNWCPGSDVKPEIIELGTIKAGQHTFTFSIPEAQAIENDNINYWMVSAYLVYDK</sequence>
<organism evidence="3 4">
    <name type="scientific">Bizionia hallyeonensis</name>
    <dbReference type="NCBI Taxonomy" id="1123757"/>
    <lineage>
        <taxon>Bacteria</taxon>
        <taxon>Pseudomonadati</taxon>
        <taxon>Bacteroidota</taxon>
        <taxon>Flavobacteriia</taxon>
        <taxon>Flavobacteriales</taxon>
        <taxon>Flavobacteriaceae</taxon>
        <taxon>Bizionia</taxon>
    </lineage>
</organism>
<keyword evidence="4" id="KW-1185">Reference proteome</keyword>
<protein>
    <submittedName>
        <fullName evidence="3">PNGase F N-terminal domain-containing protein</fullName>
    </submittedName>
</protein>
<dbReference type="InterPro" id="IPR043022">
    <property type="entry name" value="PngaseF_N_sf"/>
</dbReference>
<dbReference type="Pfam" id="PF09113">
    <property type="entry name" value="N-glycanase_C"/>
    <property type="match status" value="1"/>
</dbReference>
<dbReference type="Gene3D" id="2.60.120.1570">
    <property type="entry name" value="Peptide-N-glycosidase F, N-terminal domain"/>
    <property type="match status" value="1"/>
</dbReference>
<dbReference type="Gene3D" id="2.60.120.230">
    <property type="match status" value="1"/>
</dbReference>
<name>A0ABW0C313_9FLAO</name>
<reference evidence="4" key="1">
    <citation type="journal article" date="2019" name="Int. J. Syst. Evol. Microbiol.">
        <title>The Global Catalogue of Microorganisms (GCM) 10K type strain sequencing project: providing services to taxonomists for standard genome sequencing and annotation.</title>
        <authorList>
            <consortium name="The Broad Institute Genomics Platform"/>
            <consortium name="The Broad Institute Genome Sequencing Center for Infectious Disease"/>
            <person name="Wu L."/>
            <person name="Ma J."/>
        </authorList>
    </citation>
    <scope>NUCLEOTIDE SEQUENCE [LARGE SCALE GENOMIC DNA]</scope>
    <source>
        <strain evidence="4">JCM 17978</strain>
    </source>
</reference>
<dbReference type="PROSITE" id="PS51257">
    <property type="entry name" value="PROKAR_LIPOPROTEIN"/>
    <property type="match status" value="1"/>
</dbReference>
<dbReference type="Proteomes" id="UP001596162">
    <property type="component" value="Unassembled WGS sequence"/>
</dbReference>
<dbReference type="Pfam" id="PF09112">
    <property type="entry name" value="N-glycanase_N"/>
    <property type="match status" value="1"/>
</dbReference>
<evidence type="ECO:0000313" key="3">
    <source>
        <dbReference type="EMBL" id="MFC5194573.1"/>
    </source>
</evidence>
<dbReference type="InterPro" id="IPR008977">
    <property type="entry name" value="PHM/PNGase_F_dom_sf"/>
</dbReference>
<evidence type="ECO:0000256" key="1">
    <source>
        <dbReference type="ARBA" id="ARBA00023157"/>
    </source>
</evidence>
<dbReference type="InterPro" id="IPR015196">
    <property type="entry name" value="PngaseF_N"/>
</dbReference>
<evidence type="ECO:0000259" key="2">
    <source>
        <dbReference type="SMART" id="SM01290"/>
    </source>
</evidence>
<comment type="caution">
    <text evidence="3">The sequence shown here is derived from an EMBL/GenBank/DDBJ whole genome shotgun (WGS) entry which is preliminary data.</text>
</comment>
<dbReference type="SUPFAM" id="SSF49742">
    <property type="entry name" value="PHM/PNGase F"/>
    <property type="match status" value="1"/>
</dbReference>
<gene>
    <name evidence="3" type="ORF">ACFPH8_04445</name>
</gene>
<dbReference type="EMBL" id="JBHSLA010000001">
    <property type="protein sequence ID" value="MFC5194573.1"/>
    <property type="molecule type" value="Genomic_DNA"/>
</dbReference>
<feature type="domain" description="Peptide-N-glycosidase F N-terminal" evidence="2">
    <location>
        <begin position="27"/>
        <end position="215"/>
    </location>
</feature>
<keyword evidence="1" id="KW-1015">Disulfide bond</keyword>
<accession>A0ABW0C313</accession>